<feature type="active site" evidence="1">
    <location>
        <position position="272"/>
    </location>
</feature>
<feature type="domain" description="Fido" evidence="3">
    <location>
        <begin position="181"/>
        <end position="336"/>
    </location>
</feature>
<proteinExistence type="predicted"/>
<dbReference type="InterPro" id="IPR003812">
    <property type="entry name" value="Fido"/>
</dbReference>
<dbReference type="InterPro" id="IPR040198">
    <property type="entry name" value="Fido_containing"/>
</dbReference>
<dbReference type="PANTHER" id="PTHR13504">
    <property type="entry name" value="FIDO DOMAIN-CONTAINING PROTEIN DDB_G0283145"/>
    <property type="match status" value="1"/>
</dbReference>
<keyword evidence="2" id="KW-0067">ATP-binding</keyword>
<organism evidence="4 5">
    <name type="scientific">Candidatus Beckwithbacteria bacterium RIFCSPHIGHO2_12_FULL_47_17</name>
    <dbReference type="NCBI Taxonomy" id="1797460"/>
    <lineage>
        <taxon>Bacteria</taxon>
        <taxon>Candidatus Beckwithiibacteriota</taxon>
    </lineage>
</organism>
<evidence type="ECO:0000256" key="2">
    <source>
        <dbReference type="PIRSR" id="PIRSR640198-2"/>
    </source>
</evidence>
<evidence type="ECO:0000256" key="1">
    <source>
        <dbReference type="PIRSR" id="PIRSR640198-1"/>
    </source>
</evidence>
<dbReference type="GO" id="GO:0005524">
    <property type="term" value="F:ATP binding"/>
    <property type="evidence" value="ECO:0007669"/>
    <property type="project" value="UniProtKB-KW"/>
</dbReference>
<dbReference type="InterPro" id="IPR036597">
    <property type="entry name" value="Fido-like_dom_sf"/>
</dbReference>
<reference evidence="4 5" key="1">
    <citation type="journal article" date="2016" name="Nat. Commun.">
        <title>Thousands of microbial genomes shed light on interconnected biogeochemical processes in an aquifer system.</title>
        <authorList>
            <person name="Anantharaman K."/>
            <person name="Brown C.T."/>
            <person name="Hug L.A."/>
            <person name="Sharon I."/>
            <person name="Castelle C.J."/>
            <person name="Probst A.J."/>
            <person name="Thomas B.C."/>
            <person name="Singh A."/>
            <person name="Wilkins M.J."/>
            <person name="Karaoz U."/>
            <person name="Brodie E.L."/>
            <person name="Williams K.H."/>
            <person name="Hubbard S.S."/>
            <person name="Banfield J.F."/>
        </authorList>
    </citation>
    <scope>NUCLEOTIDE SEQUENCE [LARGE SCALE GENOMIC DNA]</scope>
</reference>
<accession>A0A1F5DPK6</accession>
<dbReference type="PANTHER" id="PTHR13504:SF38">
    <property type="entry name" value="FIDO DOMAIN-CONTAINING PROTEIN"/>
    <property type="match status" value="1"/>
</dbReference>
<dbReference type="Pfam" id="PF02661">
    <property type="entry name" value="Fic"/>
    <property type="match status" value="1"/>
</dbReference>
<feature type="binding site" evidence="2">
    <location>
        <begin position="276"/>
        <end position="283"/>
    </location>
    <ligand>
        <name>ATP</name>
        <dbReference type="ChEBI" id="CHEBI:30616"/>
    </ligand>
</feature>
<dbReference type="PROSITE" id="PS51459">
    <property type="entry name" value="FIDO"/>
    <property type="match status" value="1"/>
</dbReference>
<comment type="caution">
    <text evidence="4">The sequence shown here is derived from an EMBL/GenBank/DDBJ whole genome shotgun (WGS) entry which is preliminary data.</text>
</comment>
<sequence length="441" mass="51871">MFSHPPDWRKRLQPDFLQKAFKSEALNDLIKQAEKKYVDWNTFKHYQIPKDFIPETAWAYLKFNRFSNRERTPVKSTANDSFTYIITKTMYKRLSFIDSNTSGFLGSDVEKPTEIQKNKLIISGLTEEAIASSQIEGANTSRKVAKKMLLSKRKARNKDEQMIINNYQVMQRLLDWKDFPLSLNMLQDIQKNITADTLEDKNDEARLRTDKDNIGVVNRLTGEVVFTPPKQSVVLQELERLVEYANQKETDDGYVHPVIKASILHFWLAYLHPFVDGNGRTARAIFYWYLLKNNYWVFQYLSVSRIIKKSKKQYDDSFLFTETDDDDMTYFLFYKLKAIVLSIKDFTEHYKNKIQNEKNIENLSTRLTGFNQRQISLLQYCYMNPSTTIDILTHQSKHRVAYQTARTDILNLVKKGHFSLMRKGLKFIFVPSPGKIKQLFK</sequence>
<dbReference type="Proteomes" id="UP000176791">
    <property type="component" value="Unassembled WGS sequence"/>
</dbReference>
<name>A0A1F5DPK6_9BACT</name>
<evidence type="ECO:0000313" key="5">
    <source>
        <dbReference type="Proteomes" id="UP000176791"/>
    </source>
</evidence>
<evidence type="ECO:0000313" key="4">
    <source>
        <dbReference type="EMBL" id="OGD56984.1"/>
    </source>
</evidence>
<dbReference type="AlphaFoldDB" id="A0A1F5DPK6"/>
<dbReference type="Gene3D" id="1.10.3290.10">
    <property type="entry name" value="Fido-like domain"/>
    <property type="match status" value="1"/>
</dbReference>
<keyword evidence="2" id="KW-0547">Nucleotide-binding</keyword>
<dbReference type="SUPFAM" id="SSF140931">
    <property type="entry name" value="Fic-like"/>
    <property type="match status" value="1"/>
</dbReference>
<dbReference type="EMBL" id="MEZN01000004">
    <property type="protein sequence ID" value="OGD56984.1"/>
    <property type="molecule type" value="Genomic_DNA"/>
</dbReference>
<protein>
    <recommendedName>
        <fullName evidence="3">Fido domain-containing protein</fullName>
    </recommendedName>
</protein>
<gene>
    <name evidence="4" type="ORF">A3E73_00185</name>
</gene>
<evidence type="ECO:0000259" key="3">
    <source>
        <dbReference type="PROSITE" id="PS51459"/>
    </source>
</evidence>
<dbReference type="STRING" id="1797460.A3E73_00185"/>